<evidence type="ECO:0000313" key="4">
    <source>
        <dbReference type="Proteomes" id="UP000589132"/>
    </source>
</evidence>
<proteinExistence type="predicted"/>
<dbReference type="AlphaFoldDB" id="A0A7J4CZZ2"/>
<keyword evidence="1" id="KW-0812">Transmembrane</keyword>
<gene>
    <name evidence="3" type="ORF">EYO15_00325</name>
</gene>
<keyword evidence="1" id="KW-1133">Transmembrane helix</keyword>
<dbReference type="InterPro" id="IPR001322">
    <property type="entry name" value="Lamin_tail_dom"/>
</dbReference>
<evidence type="ECO:0000313" key="3">
    <source>
        <dbReference type="EMBL" id="HIA97617.1"/>
    </source>
</evidence>
<protein>
    <submittedName>
        <fullName evidence="3">Lamin tail domain-containing protein</fullName>
    </submittedName>
</protein>
<feature type="domain" description="LTD" evidence="2">
    <location>
        <begin position="211"/>
        <end position="315"/>
    </location>
</feature>
<comment type="caution">
    <text evidence="3">The sequence shown here is derived from an EMBL/GenBank/DDBJ whole genome shotgun (WGS) entry which is preliminary data.</text>
</comment>
<evidence type="ECO:0000256" key="1">
    <source>
        <dbReference type="SAM" id="Phobius"/>
    </source>
</evidence>
<evidence type="ECO:0000259" key="2">
    <source>
        <dbReference type="Pfam" id="PF00932"/>
    </source>
</evidence>
<feature type="transmembrane region" description="Helical" evidence="1">
    <location>
        <begin position="39"/>
        <end position="60"/>
    </location>
</feature>
<keyword evidence="1" id="KW-0472">Membrane</keyword>
<dbReference type="EMBL" id="DTTC01000012">
    <property type="protein sequence ID" value="HIA97617.1"/>
    <property type="molecule type" value="Genomic_DNA"/>
</dbReference>
<name>A0A7J4CZZ2_9ARCH</name>
<organism evidence="3 4">
    <name type="scientific">Marine Group III euryarchaeote</name>
    <dbReference type="NCBI Taxonomy" id="2173149"/>
    <lineage>
        <taxon>Archaea</taxon>
        <taxon>Methanobacteriati</taxon>
        <taxon>Thermoplasmatota</taxon>
        <taxon>Thermoplasmata</taxon>
        <taxon>Candidatus Thermoprofundales</taxon>
    </lineage>
</organism>
<sequence>MVSFIGTCPMAINLPQGIHLALQEGNERMRRELNRDENAVTHVIEFTIALTIFVLILQAFHSSMDYRIGIDLDNNDNRVVMAREVISELTGSQGKIGEATNWETLEFGTGTVQLRNGATVGLLNSNGELDSAKCKALGKFPYTALRNELEVEAQLRIEIRTLVPDESVCLWGGDASTSSISVKSERYMLYNDGTNTLPALLTVTVYEGAPPVSNIYLTEIMYNPSSSGANYEWVEVYNPNTIAIYISSWTISDLKEKDSIIPEDDEAITIPAKSAGILTASPTIFKSTYGDYAYVFSVEDTSIGNGLDDKDNLTLSKNSFSDLFSYTTDKGANANGKTLTRSCYNCDDWAEAAESAGTV</sequence>
<accession>A0A7J4CZZ2</accession>
<dbReference type="Proteomes" id="UP000589132">
    <property type="component" value="Unassembled WGS sequence"/>
</dbReference>
<reference evidence="4" key="1">
    <citation type="journal article" date="2019" name="bioRxiv">
        <title>Genome diversification in globally distributed novel marine Proteobacteria is linked to environmental adaptation.</title>
        <authorList>
            <person name="Zhou Z."/>
            <person name="Tran P.Q."/>
            <person name="Kieft K."/>
            <person name="Anantharaman K."/>
        </authorList>
    </citation>
    <scope>NUCLEOTIDE SEQUENCE [LARGE SCALE GENOMIC DNA]</scope>
</reference>
<dbReference type="Pfam" id="PF00932">
    <property type="entry name" value="LTD"/>
    <property type="match status" value="1"/>
</dbReference>